<dbReference type="Proteomes" id="UP000091857">
    <property type="component" value="Chromosome 7"/>
</dbReference>
<keyword evidence="2 5" id="KW-0677">Repeat</keyword>
<dbReference type="InterPro" id="IPR058680">
    <property type="entry name" value="NBD_SMAX1-like"/>
</dbReference>
<evidence type="ECO:0000259" key="7">
    <source>
        <dbReference type="PROSITE" id="PS51903"/>
    </source>
</evidence>
<dbReference type="SUPFAM" id="SSF52540">
    <property type="entry name" value="P-loop containing nucleoside triphosphate hydrolases"/>
    <property type="match status" value="1"/>
</dbReference>
<dbReference type="Pfam" id="PF02861">
    <property type="entry name" value="Clp_N"/>
    <property type="match status" value="1"/>
</dbReference>
<evidence type="ECO:0000256" key="1">
    <source>
        <dbReference type="ARBA" id="ARBA00008675"/>
    </source>
</evidence>
<name>A0A2C9VMF9_MANES</name>
<proteinExistence type="inferred from homology"/>
<feature type="domain" description="Clp R" evidence="7">
    <location>
        <begin position="8"/>
        <end position="176"/>
    </location>
</feature>
<evidence type="ECO:0000256" key="3">
    <source>
        <dbReference type="ARBA" id="ARBA00023015"/>
    </source>
</evidence>
<evidence type="ECO:0000256" key="6">
    <source>
        <dbReference type="SAM" id="MobiDB-lite"/>
    </source>
</evidence>
<dbReference type="InterPro" id="IPR058954">
    <property type="entry name" value="AAA_lid_SMAX1"/>
</dbReference>
<dbReference type="GO" id="GO:0005524">
    <property type="term" value="F:ATP binding"/>
    <property type="evidence" value="ECO:0007669"/>
    <property type="project" value="InterPro"/>
</dbReference>
<dbReference type="EMBL" id="CM004393">
    <property type="protein sequence ID" value="OAY46261.1"/>
    <property type="molecule type" value="Genomic_DNA"/>
</dbReference>
<dbReference type="InterPro" id="IPR051650">
    <property type="entry name" value="SL_signaling_regulator"/>
</dbReference>
<accession>A0A2C9VMF9</accession>
<dbReference type="InterPro" id="IPR036628">
    <property type="entry name" value="Clp_N_dom_sf"/>
</dbReference>
<evidence type="ECO:0000313" key="9">
    <source>
        <dbReference type="Proteomes" id="UP000091857"/>
    </source>
</evidence>
<dbReference type="OMA" id="RRDIWFN"/>
<dbReference type="AlphaFoldDB" id="A0A2C9VMF9"/>
<feature type="compositionally biased region" description="Polar residues" evidence="6">
    <location>
        <begin position="612"/>
        <end position="634"/>
    </location>
</feature>
<evidence type="ECO:0000256" key="4">
    <source>
        <dbReference type="ARBA" id="ARBA00023163"/>
    </source>
</evidence>
<dbReference type="Pfam" id="PF23569">
    <property type="entry name" value="NBD_SMAX1"/>
    <property type="match status" value="1"/>
</dbReference>
<evidence type="ECO:0000256" key="2">
    <source>
        <dbReference type="ARBA" id="ARBA00022737"/>
    </source>
</evidence>
<dbReference type="PANTHER" id="PTHR43572:SF49">
    <property type="entry name" value="PROTEIN SMAX1-LIKE 8"/>
    <property type="match status" value="1"/>
</dbReference>
<dbReference type="PROSITE" id="PS51903">
    <property type="entry name" value="CLP_R"/>
    <property type="match status" value="1"/>
</dbReference>
<comment type="similarity">
    <text evidence="1">Belongs to the ClpA/ClpB family.</text>
</comment>
<feature type="compositionally biased region" description="Basic and acidic residues" evidence="6">
    <location>
        <begin position="596"/>
        <end position="605"/>
    </location>
</feature>
<dbReference type="STRING" id="3983.A0A2C9VMF9"/>
<dbReference type="Gramene" id="Manes.07G130100.1.v8.1">
    <property type="protein sequence ID" value="Manes.07G130100.1.v8.1.CDS"/>
    <property type="gene ID" value="Manes.07G130100.v8.1"/>
</dbReference>
<dbReference type="GO" id="GO:0044183">
    <property type="term" value="F:protein folding chaperone"/>
    <property type="evidence" value="ECO:0000318"/>
    <property type="project" value="GO_Central"/>
</dbReference>
<dbReference type="Gene3D" id="1.10.1780.10">
    <property type="entry name" value="Clp, N-terminal domain"/>
    <property type="match status" value="1"/>
</dbReference>
<dbReference type="Gene3D" id="3.40.50.300">
    <property type="entry name" value="P-loop containing nucleotide triphosphate hydrolases"/>
    <property type="match status" value="1"/>
</dbReference>
<feature type="region of interest" description="Disordered" evidence="6">
    <location>
        <begin position="592"/>
        <end position="634"/>
    </location>
</feature>
<dbReference type="GO" id="GO:0016887">
    <property type="term" value="F:ATP hydrolysis activity"/>
    <property type="evidence" value="ECO:0007669"/>
    <property type="project" value="InterPro"/>
</dbReference>
<dbReference type="OrthoDB" id="1723324at2759"/>
<evidence type="ECO:0000313" key="8">
    <source>
        <dbReference type="EMBL" id="OAY46261.1"/>
    </source>
</evidence>
<dbReference type="InterPro" id="IPR004176">
    <property type="entry name" value="Clp_R_N"/>
</dbReference>
<comment type="caution">
    <text evidence="8">The sequence shown here is derived from an EMBL/GenBank/DDBJ whole genome shotgun (WGS) entry which is preliminary data.</text>
</comment>
<protein>
    <recommendedName>
        <fullName evidence="7">Clp R domain-containing protein</fullName>
    </recommendedName>
</protein>
<dbReference type="PANTHER" id="PTHR43572">
    <property type="entry name" value="CHAPERONE PROTEIN CLPD, CHLOROPLASTIC"/>
    <property type="match status" value="1"/>
</dbReference>
<sequence length="1109" mass="122892">MPTPVSTARECLTPEAAHALDEAVSVARRRGHGQTTSLHAVSALLSLPSSILRDACARVRNSAYSPRLQFKALELCLSVSLDRVPTSQLTDDPPVSNSLMAAIKRSQANQRRQPENFHLYHQISQQQSSASMSCIKVELQNLILSILDDPVVSRVFGEAGFRGSEIKLAIVRPLTQVFKFSRFKGPPMFLCNLTDNPDMGSARKGFSFPFPGFTESISGDENCRRIGEVLARNKGRNPLLVGVCAYDTLASFREVIEKRKENILPVELSGITVASIESDITKFVSENFDKGCVDLRFEELGRFAEQNLGPGLVVNLGDLKVFVHGEGSNANGHSLSDSVTYVVEKLTGLLQLHGRKVWFIAATASYESYLKFVSRFPSIEKDWDLQLLPITSFRNSMAQSYPRSSLMESFVPFGGFFSTPSELKSSFSSCSSYPCISRCHICNERCEQEILAVSKGGFVASVADQYQSNLSPWLKMTELGTSKGFDGKTRDDGVVLSAKIAGLQKKWDSICQRLNHTQSPGSNIHPSRLPTVVGFQRIEDKKEDAEKCSSNSTVAPPNETRCKNVPIDMQKFSSKQLGAPFSVVSELNTESVQSKQWEKSAKEDLESGGLRSPSSFSNSSMADGSRSSPTSVASVTTDLGLRISPVSTSYELKKSLYKNHAEFPQELSGSLSANVDVVNGSISDQLAQSSPSSSLDFGGQFDPSSFKMFFRDLTEKVGWQGEALHVISQTIANCMTRNRRPQGASLRRDIWFNFLGPDSCGKKKVAAALAEIIYGSKENLISADLSPPYGRVCTFSQEVHGYDVMFRGKTIIDYVAGELCKKPLSVVFLENVDKADIQAQNSLSHAIRTGKFSDSHGREIGINNAIFVTTSTFTDDKVLSSRKDFSTYYSEERILRAKCRPMQILIEQAPADNMGQILNLSVTKRKGMPGTIFMNKRKIVDTNQNLQQHNTSEVVNWAHKTPRNLDLNLPAEESDEQGTDDGNSESKAWLRDFFDQVDRIVIFKPFDFDALAERILNEINDSFHKIIGSDCFLDIDPKVMEQLLAAAYLSDRKMVEDWMEGVLTRGFMEVQERCNLSSHFIVKLVACKSLFSEEHMPGEIHLPSKIILN</sequence>
<keyword evidence="3" id="KW-0805">Transcription regulation</keyword>
<dbReference type="SUPFAM" id="SSF81923">
    <property type="entry name" value="Double Clp-N motif"/>
    <property type="match status" value="1"/>
</dbReference>
<keyword evidence="9" id="KW-1185">Reference proteome</keyword>
<dbReference type="Pfam" id="PF26587">
    <property type="entry name" value="AAA_lid_SMAX1"/>
    <property type="match status" value="1"/>
</dbReference>
<reference evidence="9" key="1">
    <citation type="journal article" date="2016" name="Nat. Biotechnol.">
        <title>Sequencing wild and cultivated cassava and related species reveals extensive interspecific hybridization and genetic diversity.</title>
        <authorList>
            <person name="Bredeson J.V."/>
            <person name="Lyons J.B."/>
            <person name="Prochnik S.E."/>
            <person name="Wu G.A."/>
            <person name="Ha C.M."/>
            <person name="Edsinger-Gonzales E."/>
            <person name="Grimwood J."/>
            <person name="Schmutz J."/>
            <person name="Rabbi I.Y."/>
            <person name="Egesi C."/>
            <person name="Nauluvula P."/>
            <person name="Lebot V."/>
            <person name="Ndunguru J."/>
            <person name="Mkamilo G."/>
            <person name="Bart R.S."/>
            <person name="Setter T.L."/>
            <person name="Gleadow R.M."/>
            <person name="Kulakow P."/>
            <person name="Ferguson M.E."/>
            <person name="Rounsley S."/>
            <person name="Rokhsar D.S."/>
        </authorList>
    </citation>
    <scope>NUCLEOTIDE SEQUENCE [LARGE SCALE GENOMIC DNA]</scope>
    <source>
        <strain evidence="9">cv. AM560-2</strain>
    </source>
</reference>
<organism evidence="8 9">
    <name type="scientific">Manihot esculenta</name>
    <name type="common">Cassava</name>
    <name type="synonym">Jatropha manihot</name>
    <dbReference type="NCBI Taxonomy" id="3983"/>
    <lineage>
        <taxon>Eukaryota</taxon>
        <taxon>Viridiplantae</taxon>
        <taxon>Streptophyta</taxon>
        <taxon>Embryophyta</taxon>
        <taxon>Tracheophyta</taxon>
        <taxon>Spermatophyta</taxon>
        <taxon>Magnoliopsida</taxon>
        <taxon>eudicotyledons</taxon>
        <taxon>Gunneridae</taxon>
        <taxon>Pentapetalae</taxon>
        <taxon>rosids</taxon>
        <taxon>fabids</taxon>
        <taxon>Malpighiales</taxon>
        <taxon>Euphorbiaceae</taxon>
        <taxon>Crotonoideae</taxon>
        <taxon>Manihoteae</taxon>
        <taxon>Manihot</taxon>
    </lineage>
</organism>
<dbReference type="InterPro" id="IPR003959">
    <property type="entry name" value="ATPase_AAA_core"/>
</dbReference>
<dbReference type="InterPro" id="IPR027417">
    <property type="entry name" value="P-loop_NTPase"/>
</dbReference>
<keyword evidence="4" id="KW-0804">Transcription</keyword>
<evidence type="ECO:0000256" key="5">
    <source>
        <dbReference type="PROSITE-ProRule" id="PRU01251"/>
    </source>
</evidence>
<feature type="region of interest" description="Disordered" evidence="6">
    <location>
        <begin position="542"/>
        <end position="562"/>
    </location>
</feature>
<gene>
    <name evidence="8" type="ORF">MANES_07G130100v8</name>
</gene>
<dbReference type="GO" id="GO:0005634">
    <property type="term" value="C:nucleus"/>
    <property type="evidence" value="ECO:0000318"/>
    <property type="project" value="GO_Central"/>
</dbReference>
<dbReference type="Pfam" id="PF07724">
    <property type="entry name" value="AAA_2"/>
    <property type="match status" value="1"/>
</dbReference>